<evidence type="ECO:0000313" key="2">
    <source>
        <dbReference type="EMBL" id="QDF17134.1"/>
    </source>
</evidence>
<feature type="domain" description="HNH" evidence="1">
    <location>
        <begin position="40"/>
        <end position="81"/>
    </location>
</feature>
<name>A0A4Y6EQ46_9CAUD</name>
<accession>A0A4Y6EQ46</accession>
<dbReference type="Proteomes" id="UP000319240">
    <property type="component" value="Segment"/>
</dbReference>
<reference evidence="2 3" key="1">
    <citation type="submission" date="2019-04" db="EMBL/GenBank/DDBJ databases">
        <authorList>
            <person name="Pope W.H."/>
            <person name="Garlena R.A."/>
            <person name="Russell D.A."/>
            <person name="Jacobs-Sera D."/>
            <person name="Hatfull G.F."/>
        </authorList>
    </citation>
    <scope>NUCLEOTIDE SEQUENCE [LARGE SCALE GENOMIC DNA]</scope>
</reference>
<evidence type="ECO:0000313" key="3">
    <source>
        <dbReference type="Proteomes" id="UP000319240"/>
    </source>
</evidence>
<dbReference type="RefSeq" id="YP_010001257.1">
    <property type="nucleotide sequence ID" value="NC_053174.1"/>
</dbReference>
<organism evidence="2 3">
    <name type="scientific">Gordonia phage William</name>
    <dbReference type="NCBI Taxonomy" id="2571253"/>
    <lineage>
        <taxon>Viruses</taxon>
        <taxon>Duplodnaviria</taxon>
        <taxon>Heunggongvirae</taxon>
        <taxon>Uroviricota</taxon>
        <taxon>Caudoviricetes</taxon>
        <taxon>Fairfaxidumvirus</taxon>
        <taxon>Fairfaxidumvirus william</taxon>
    </lineage>
</organism>
<evidence type="ECO:0000259" key="1">
    <source>
        <dbReference type="Pfam" id="PF01844"/>
    </source>
</evidence>
<dbReference type="InterPro" id="IPR002711">
    <property type="entry name" value="HNH"/>
</dbReference>
<proteinExistence type="predicted"/>
<dbReference type="GeneID" id="62974424"/>
<protein>
    <recommendedName>
        <fullName evidence="1">HNH domain-containing protein</fullName>
    </recommendedName>
</protein>
<dbReference type="EMBL" id="MK801721">
    <property type="protein sequence ID" value="QDF17134.1"/>
    <property type="molecule type" value="Genomic_DNA"/>
</dbReference>
<dbReference type="Gene3D" id="1.10.30.50">
    <property type="match status" value="1"/>
</dbReference>
<dbReference type="GO" id="GO:0008270">
    <property type="term" value="F:zinc ion binding"/>
    <property type="evidence" value="ECO:0007669"/>
    <property type="project" value="InterPro"/>
</dbReference>
<keyword evidence="3" id="KW-1185">Reference proteome</keyword>
<gene>
    <name evidence="2" type="primary">39</name>
    <name evidence="2" type="ORF">SEA_WILLIAM_39</name>
</gene>
<dbReference type="GO" id="GO:0004519">
    <property type="term" value="F:endonuclease activity"/>
    <property type="evidence" value="ECO:0007669"/>
    <property type="project" value="InterPro"/>
</dbReference>
<sequence>MDVLPLRPGRRMPSAYRIALYWAGSDGGDDFSVDLFEPHCFRCRRGALTWASLERAHLVDRARGGTDFECNLAMLCSRCHRIMPSFGGEDADEAKNWVRPR</sequence>
<dbReference type="KEGG" id="vg:62974424"/>
<dbReference type="GO" id="GO:0003676">
    <property type="term" value="F:nucleic acid binding"/>
    <property type="evidence" value="ECO:0007669"/>
    <property type="project" value="InterPro"/>
</dbReference>
<dbReference type="Pfam" id="PF01844">
    <property type="entry name" value="HNH"/>
    <property type="match status" value="1"/>
</dbReference>